<evidence type="ECO:0000256" key="9">
    <source>
        <dbReference type="ARBA" id="ARBA00049940"/>
    </source>
</evidence>
<feature type="transmembrane region" description="Helical" evidence="10">
    <location>
        <begin position="63"/>
        <end position="83"/>
    </location>
</feature>
<accession>A0ABV2E862</accession>
<evidence type="ECO:0000256" key="1">
    <source>
        <dbReference type="ARBA" id="ARBA00004651"/>
    </source>
</evidence>
<comment type="caution">
    <text evidence="11">The sequence shown here is derived from an EMBL/GenBank/DDBJ whole genome shotgun (WGS) entry which is preliminary data.</text>
</comment>
<evidence type="ECO:0000256" key="4">
    <source>
        <dbReference type="ARBA" id="ARBA00022989"/>
    </source>
</evidence>
<keyword evidence="5 10" id="KW-0472">Membrane</keyword>
<evidence type="ECO:0000256" key="5">
    <source>
        <dbReference type="ARBA" id="ARBA00023136"/>
    </source>
</evidence>
<proteinExistence type="inferred from homology"/>
<feature type="binding site" evidence="10">
    <location>
        <position position="76"/>
    </location>
    <ligand>
        <name>Na(+)</name>
        <dbReference type="ChEBI" id="CHEBI:29101"/>
        <note>structural</note>
    </ligand>
</feature>
<evidence type="ECO:0000256" key="3">
    <source>
        <dbReference type="ARBA" id="ARBA00022692"/>
    </source>
</evidence>
<comment type="similarity">
    <text evidence="7 10">Belongs to the fluoride channel Fluc/FEX (TC 1.A.43) family.</text>
</comment>
<evidence type="ECO:0000313" key="11">
    <source>
        <dbReference type="EMBL" id="MET3110609.1"/>
    </source>
</evidence>
<evidence type="ECO:0000256" key="7">
    <source>
        <dbReference type="ARBA" id="ARBA00035120"/>
    </source>
</evidence>
<dbReference type="HAMAP" id="MF_00454">
    <property type="entry name" value="FluC"/>
    <property type="match status" value="1"/>
</dbReference>
<evidence type="ECO:0000313" key="12">
    <source>
        <dbReference type="Proteomes" id="UP001549019"/>
    </source>
</evidence>
<protein>
    <recommendedName>
        <fullName evidence="10">Fluoride-specific ion channel FluC</fullName>
    </recommendedName>
</protein>
<organism evidence="11 12">
    <name type="scientific">Salinicoccus halitifaciens</name>
    <dbReference type="NCBI Taxonomy" id="1073415"/>
    <lineage>
        <taxon>Bacteria</taxon>
        <taxon>Bacillati</taxon>
        <taxon>Bacillota</taxon>
        <taxon>Bacilli</taxon>
        <taxon>Bacillales</taxon>
        <taxon>Staphylococcaceae</taxon>
        <taxon>Salinicoccus</taxon>
    </lineage>
</organism>
<comment type="function">
    <text evidence="9 10">Fluoride-specific ion channel. Important for reducing fluoride concentration in the cell, thus reducing its toxicity.</text>
</comment>
<evidence type="ECO:0000256" key="6">
    <source>
        <dbReference type="ARBA" id="ARBA00023303"/>
    </source>
</evidence>
<keyword evidence="6 10" id="KW-0407">Ion channel</keyword>
<evidence type="ECO:0000256" key="2">
    <source>
        <dbReference type="ARBA" id="ARBA00022475"/>
    </source>
</evidence>
<reference evidence="11 12" key="1">
    <citation type="submission" date="2024-05" db="EMBL/GenBank/DDBJ databases">
        <title>Genomic Encyclopedia of Type Strains, Phase IV (KMG-IV): sequencing the most valuable type-strain genomes for metagenomic binning, comparative biology and taxonomic classification.</title>
        <authorList>
            <person name="Goeker M."/>
        </authorList>
    </citation>
    <scope>NUCLEOTIDE SEQUENCE [LARGE SCALE GENOMIC DNA]</scope>
    <source>
        <strain evidence="11 12">DSM 25286</strain>
    </source>
</reference>
<dbReference type="InterPro" id="IPR003691">
    <property type="entry name" value="FluC"/>
</dbReference>
<keyword evidence="4 10" id="KW-1133">Transmembrane helix</keyword>
<sequence>MIYVLVGIAGAFGAASRYSAGVLLYTEGAFFPAVTLSVNLLGSFLMAWLAAGMFTKISVPENIKTAVTSGFIGSFTTFSAFSIETLEMFQEERIMAGGLYIFASLFGGVLLSYAGYYIGTGRRRLR</sequence>
<dbReference type="PANTHER" id="PTHR28259">
    <property type="entry name" value="FLUORIDE EXPORT PROTEIN 1-RELATED"/>
    <property type="match status" value="1"/>
</dbReference>
<keyword evidence="10" id="KW-0813">Transport</keyword>
<keyword evidence="10" id="KW-0479">Metal-binding</keyword>
<keyword evidence="12" id="KW-1185">Reference proteome</keyword>
<name>A0ABV2E862_9STAP</name>
<gene>
    <name evidence="10" type="primary">fluC</name>
    <name evidence="10" type="synonym">crcB</name>
    <name evidence="11" type="ORF">ABHD89_001011</name>
</gene>
<evidence type="ECO:0000256" key="10">
    <source>
        <dbReference type="HAMAP-Rule" id="MF_00454"/>
    </source>
</evidence>
<comment type="subcellular location">
    <subcellularLocation>
        <location evidence="1 10">Cell membrane</location>
        <topology evidence="1 10">Multi-pass membrane protein</topology>
    </subcellularLocation>
</comment>
<keyword evidence="10" id="KW-0915">Sodium</keyword>
<dbReference type="Pfam" id="PF02537">
    <property type="entry name" value="CRCB"/>
    <property type="match status" value="1"/>
</dbReference>
<feature type="transmembrane region" description="Helical" evidence="10">
    <location>
        <begin position="29"/>
        <end position="51"/>
    </location>
</feature>
<dbReference type="Proteomes" id="UP001549019">
    <property type="component" value="Unassembled WGS sequence"/>
</dbReference>
<feature type="binding site" evidence="10">
    <location>
        <position position="73"/>
    </location>
    <ligand>
        <name>Na(+)</name>
        <dbReference type="ChEBI" id="CHEBI:29101"/>
        <note>structural</note>
    </ligand>
</feature>
<dbReference type="RefSeq" id="WP_230821497.1">
    <property type="nucleotide sequence ID" value="NZ_JAJNCU010000003.1"/>
</dbReference>
<feature type="transmembrane region" description="Helical" evidence="10">
    <location>
        <begin position="95"/>
        <end position="118"/>
    </location>
</feature>
<dbReference type="EMBL" id="JBDZDV010000002">
    <property type="protein sequence ID" value="MET3110609.1"/>
    <property type="molecule type" value="Genomic_DNA"/>
</dbReference>
<dbReference type="PANTHER" id="PTHR28259:SF1">
    <property type="entry name" value="FLUORIDE EXPORT PROTEIN 1-RELATED"/>
    <property type="match status" value="1"/>
</dbReference>
<comment type="catalytic activity">
    <reaction evidence="8">
        <text>fluoride(in) = fluoride(out)</text>
        <dbReference type="Rhea" id="RHEA:76159"/>
        <dbReference type="ChEBI" id="CHEBI:17051"/>
    </reaction>
    <physiologicalReaction direction="left-to-right" evidence="8">
        <dbReference type="Rhea" id="RHEA:76160"/>
    </physiologicalReaction>
</comment>
<comment type="activity regulation">
    <text evidence="10">Na(+) is not transported, but it plays an essential structural role and its presence is essential for fluoride channel function.</text>
</comment>
<keyword evidence="2 10" id="KW-1003">Cell membrane</keyword>
<evidence type="ECO:0000256" key="8">
    <source>
        <dbReference type="ARBA" id="ARBA00035585"/>
    </source>
</evidence>
<keyword evidence="3 10" id="KW-0812">Transmembrane</keyword>
<keyword evidence="10" id="KW-0406">Ion transport</keyword>